<keyword evidence="4 5" id="KW-0472">Membrane</keyword>
<proteinExistence type="predicted"/>
<evidence type="ECO:0000259" key="6">
    <source>
        <dbReference type="Pfam" id="PF04932"/>
    </source>
</evidence>
<evidence type="ECO:0000313" key="8">
    <source>
        <dbReference type="Proteomes" id="UP000292751"/>
    </source>
</evidence>
<keyword evidence="3 5" id="KW-1133">Transmembrane helix</keyword>
<feature type="transmembrane region" description="Helical" evidence="5">
    <location>
        <begin position="37"/>
        <end position="56"/>
    </location>
</feature>
<feature type="transmembrane region" description="Helical" evidence="5">
    <location>
        <begin position="396"/>
        <end position="415"/>
    </location>
</feature>
<organism evidence="7 8">
    <name type="scientific">Bifidobacterium longum subsp. longum</name>
    <dbReference type="NCBI Taxonomy" id="1679"/>
    <lineage>
        <taxon>Bacteria</taxon>
        <taxon>Bacillati</taxon>
        <taxon>Actinomycetota</taxon>
        <taxon>Actinomycetes</taxon>
        <taxon>Bifidobacteriales</taxon>
        <taxon>Bifidobacteriaceae</taxon>
        <taxon>Bifidobacterium</taxon>
    </lineage>
</organism>
<feature type="transmembrane region" description="Helical" evidence="5">
    <location>
        <begin position="193"/>
        <end position="213"/>
    </location>
</feature>
<dbReference type="PANTHER" id="PTHR37422:SF17">
    <property type="entry name" value="O-ANTIGEN LIGASE"/>
    <property type="match status" value="1"/>
</dbReference>
<sequence>MNSLIYKLRIWLRTTPIEDYFIPCILLILVFSTDNKLIFITRQLAIVLTAAIFCFALMSKRKSGLSSVVEKVYVAFFLLICISFLYTGDRLTYSKYFPYVLAIFSMTLFEFDSKFFSCLIRQFEFLFWIFIFSMYLELLAPNLFSLFFGFLDHGSSRSAVMVNTGGAISGLAYEKGYAAFLCNMGLGVLFAKFFVRGFTLARLFQIIGVFAALMMTGKRTLFLIPVMGLIVFALFFSKKHKISIALGLSFVLVVSLTIADSLIPQVSLVFDRLFADNGDPLSGRQVFWTYAMQMFEASPLIGRGFLSFNAYINAQGFRYYGLLWSYQAHNVYLQLLAELGIAGFLLFVALLATLTFGLVRSFLSWKDSQGLEPVILLTAVYWIILIAVYSLTGNTIYYSCQLVVLGICIAIYQTFKFKKALQKNGTTC</sequence>
<dbReference type="Proteomes" id="UP000292751">
    <property type="component" value="Unassembled WGS sequence"/>
</dbReference>
<protein>
    <recommendedName>
        <fullName evidence="6">O-antigen ligase-related domain-containing protein</fullName>
    </recommendedName>
</protein>
<feature type="transmembrane region" description="Helical" evidence="5">
    <location>
        <begin position="332"/>
        <end position="359"/>
    </location>
</feature>
<reference evidence="7 8" key="1">
    <citation type="journal article" date="2018" name="Sci. Rep.">
        <title>Genomic diversity and distribution of Bifidobacterium longum subsp. longum across the human lifespan.</title>
        <authorList>
            <person name="Odamaki T."/>
            <person name="Bottacini F."/>
            <person name="Kato K."/>
            <person name="Mitsuyama E."/>
            <person name="Yoshida K."/>
            <person name="Horigome A."/>
            <person name="Xiao J.Z."/>
            <person name="van Sinderen D."/>
        </authorList>
    </citation>
    <scope>NUCLEOTIDE SEQUENCE [LARGE SCALE GENOMIC DNA]</scope>
    <source>
        <strain evidence="7 8">MCC10076</strain>
    </source>
</reference>
<evidence type="ECO:0000313" key="7">
    <source>
        <dbReference type="EMBL" id="TCF00392.1"/>
    </source>
</evidence>
<dbReference type="Pfam" id="PF04932">
    <property type="entry name" value="Wzy_C"/>
    <property type="match status" value="1"/>
</dbReference>
<dbReference type="GO" id="GO:0016020">
    <property type="term" value="C:membrane"/>
    <property type="evidence" value="ECO:0007669"/>
    <property type="project" value="UniProtKB-SubCell"/>
</dbReference>
<evidence type="ECO:0000256" key="1">
    <source>
        <dbReference type="ARBA" id="ARBA00004141"/>
    </source>
</evidence>
<comment type="subcellular location">
    <subcellularLocation>
        <location evidence="1">Membrane</location>
        <topology evidence="1">Multi-pass membrane protein</topology>
    </subcellularLocation>
</comment>
<feature type="transmembrane region" description="Helical" evidence="5">
    <location>
        <begin position="371"/>
        <end position="390"/>
    </location>
</feature>
<dbReference type="EMBL" id="SHRX01000008">
    <property type="protein sequence ID" value="TCF00392.1"/>
    <property type="molecule type" value="Genomic_DNA"/>
</dbReference>
<evidence type="ECO:0000256" key="5">
    <source>
        <dbReference type="SAM" id="Phobius"/>
    </source>
</evidence>
<feature type="domain" description="O-antigen ligase-related" evidence="6">
    <location>
        <begin position="209"/>
        <end position="348"/>
    </location>
</feature>
<evidence type="ECO:0000256" key="3">
    <source>
        <dbReference type="ARBA" id="ARBA00022989"/>
    </source>
</evidence>
<dbReference type="AlphaFoldDB" id="A0A4R0U4I1"/>
<feature type="transmembrane region" description="Helical" evidence="5">
    <location>
        <begin position="93"/>
        <end position="113"/>
    </location>
</feature>
<evidence type="ECO:0000256" key="4">
    <source>
        <dbReference type="ARBA" id="ARBA00023136"/>
    </source>
</evidence>
<dbReference type="InterPro" id="IPR051533">
    <property type="entry name" value="WaaL-like"/>
</dbReference>
<name>A0A4R0U4I1_BIFLL</name>
<evidence type="ECO:0000256" key="2">
    <source>
        <dbReference type="ARBA" id="ARBA00022692"/>
    </source>
</evidence>
<dbReference type="PANTHER" id="PTHR37422">
    <property type="entry name" value="TEICHURONIC ACID BIOSYNTHESIS PROTEIN TUAE"/>
    <property type="match status" value="1"/>
</dbReference>
<dbReference type="InterPro" id="IPR007016">
    <property type="entry name" value="O-antigen_ligase-rel_domated"/>
</dbReference>
<feature type="transmembrane region" description="Helical" evidence="5">
    <location>
        <begin position="242"/>
        <end position="263"/>
    </location>
</feature>
<keyword evidence="2 5" id="KW-0812">Transmembrane</keyword>
<feature type="transmembrane region" description="Helical" evidence="5">
    <location>
        <begin position="300"/>
        <end position="320"/>
    </location>
</feature>
<feature type="transmembrane region" description="Helical" evidence="5">
    <location>
        <begin position="125"/>
        <end position="151"/>
    </location>
</feature>
<feature type="transmembrane region" description="Helical" evidence="5">
    <location>
        <begin position="68"/>
        <end position="87"/>
    </location>
</feature>
<feature type="transmembrane region" description="Helical" evidence="5">
    <location>
        <begin position="220"/>
        <end position="236"/>
    </location>
</feature>
<comment type="caution">
    <text evidence="7">The sequence shown here is derived from an EMBL/GenBank/DDBJ whole genome shotgun (WGS) entry which is preliminary data.</text>
</comment>
<gene>
    <name evidence="7" type="ORF">MCC10076_0413</name>
</gene>
<accession>A0A4R0U4I1</accession>
<dbReference type="RefSeq" id="WP_013582390.1">
    <property type="nucleotide sequence ID" value="NZ_JBQAIF010000024.1"/>
</dbReference>